<name>A0A367IVP8_RHIAZ</name>
<organism evidence="2 3">
    <name type="scientific">Rhizopus azygosporus</name>
    <name type="common">Rhizopus microsporus var. azygosporus</name>
    <dbReference type="NCBI Taxonomy" id="86630"/>
    <lineage>
        <taxon>Eukaryota</taxon>
        <taxon>Fungi</taxon>
        <taxon>Fungi incertae sedis</taxon>
        <taxon>Mucoromycota</taxon>
        <taxon>Mucoromycotina</taxon>
        <taxon>Mucoromycetes</taxon>
        <taxon>Mucorales</taxon>
        <taxon>Mucorineae</taxon>
        <taxon>Rhizopodaceae</taxon>
        <taxon>Rhizopus</taxon>
    </lineage>
</organism>
<evidence type="ECO:0000313" key="2">
    <source>
        <dbReference type="EMBL" id="RCH81758.1"/>
    </source>
</evidence>
<evidence type="ECO:0000313" key="3">
    <source>
        <dbReference type="Proteomes" id="UP000252139"/>
    </source>
</evidence>
<evidence type="ECO:0000256" key="1">
    <source>
        <dbReference type="SAM" id="MobiDB-lite"/>
    </source>
</evidence>
<dbReference type="Proteomes" id="UP000252139">
    <property type="component" value="Unassembled WGS sequence"/>
</dbReference>
<feature type="non-terminal residue" evidence="2">
    <location>
        <position position="1"/>
    </location>
</feature>
<dbReference type="EMBL" id="PJQL01003296">
    <property type="protein sequence ID" value="RCH81758.1"/>
    <property type="molecule type" value="Genomic_DNA"/>
</dbReference>
<feature type="region of interest" description="Disordered" evidence="1">
    <location>
        <begin position="1"/>
        <end position="36"/>
    </location>
</feature>
<dbReference type="AlphaFoldDB" id="A0A367IVP8"/>
<comment type="caution">
    <text evidence="2">The sequence shown here is derived from an EMBL/GenBank/DDBJ whole genome shotgun (WGS) entry which is preliminary data.</text>
</comment>
<proteinExistence type="predicted"/>
<sequence length="150" mass="16690">SLPTASDSLPTASDSLPTASDSLPTASSSPLATSLNSPDDLQSFLEYSDDLENGLLSMHVIDLNDTMTVNVLEQTLNKDTYDKIKNDCALKVYPLTKECKNLLERIADCAPALSAIRKLLMDYIEFSNNNVFDPYLHNDYEFIHDNVFHL</sequence>
<dbReference type="OrthoDB" id="2284280at2759"/>
<protein>
    <submittedName>
        <fullName evidence="2">Uncharacterized protein</fullName>
    </submittedName>
</protein>
<keyword evidence="3" id="KW-1185">Reference proteome</keyword>
<accession>A0A367IVP8</accession>
<reference evidence="2 3" key="1">
    <citation type="journal article" date="2018" name="G3 (Bethesda)">
        <title>Phylogenetic and Phylogenomic Definition of Rhizopus Species.</title>
        <authorList>
            <person name="Gryganskyi A.P."/>
            <person name="Golan J."/>
            <person name="Dolatabadi S."/>
            <person name="Mondo S."/>
            <person name="Robb S."/>
            <person name="Idnurm A."/>
            <person name="Muszewska A."/>
            <person name="Steczkiewicz K."/>
            <person name="Masonjones S."/>
            <person name="Liao H.L."/>
            <person name="Gajdeczka M.T."/>
            <person name="Anike F."/>
            <person name="Vuek A."/>
            <person name="Anishchenko I.M."/>
            <person name="Voigt K."/>
            <person name="de Hoog G.S."/>
            <person name="Smith M.E."/>
            <person name="Heitman J."/>
            <person name="Vilgalys R."/>
            <person name="Stajich J.E."/>
        </authorList>
    </citation>
    <scope>NUCLEOTIDE SEQUENCE [LARGE SCALE GENOMIC DNA]</scope>
    <source>
        <strain evidence="2 3">CBS 357.93</strain>
    </source>
</reference>
<gene>
    <name evidence="2" type="ORF">CU097_006277</name>
</gene>